<evidence type="ECO:0000259" key="7">
    <source>
        <dbReference type="PROSITE" id="PS51158"/>
    </source>
</evidence>
<dbReference type="AlphaFoldDB" id="A0A813KN29"/>
<sequence length="672" mass="74636">ESKCREIERLKQLVGSNAKLKSAVESASLRAREAKSVDACFVFDCTSSMRTNVEAAKQKINAIQEYILASLGHGSSVRFGLVAFRDYTDEQQFEILPFTNNVQEVRGFLARCQVQGGGDPCEDVIGGLEQAVLLDWQASSRILYLLCDSPSHGRRFHDSDGLDDSTLKEFDNYPNDPKQWAPADLVHAQMVQLRLHFVGMTFSRHCEKMFRVFSNLRDIGGDHGLSTLVLKPDGSAKDFVQCVLEGTRSSLSNSLTLVSSPQWSLADQVSEPHGARRVLGLQELCWEDWECWPQQQVLVTALTAVGRRRTAQPNCTARVLHIRELPFAKGNMRYAFPAVDERGSKMVVKVYQFEGNRWNSREAVWADVLTQTYAQIFAAEFSRRMPTMPLQFVRNYIMEASHWKDYRFSALEDFIPGLYQKYTSNSGFSGSNSSLAEAFSHFTWHLSSGDMMVTDIQGVGSAVLTDPQIHCEGSTYFGKGNLGNRGMDNFFMRHSCGEICTALGLTRSPLQMGDADITEAGTVSHELRTVHSSDLDSSLSSVMSAPGALDRLLTRSLSSLRSDATPRSSGSLLCSGPLLCEARCGGAVEASGDKYLKHLRKYGGIYCESCKLQVKDSMCRAPCQRADCKEHVFYSVFVLGITGTAAPTSCRHCRALECWTLIERVDETDSVE</sequence>
<keyword evidence="3" id="KW-0723">Serine/threonine-protein kinase</keyword>
<dbReference type="Gene3D" id="3.40.50.410">
    <property type="entry name" value="von Willebrand factor, type A domain"/>
    <property type="match status" value="1"/>
</dbReference>
<name>A0A813KN29_POLGL</name>
<keyword evidence="6" id="KW-0418">Kinase</keyword>
<feature type="non-terminal residue" evidence="8">
    <location>
        <position position="1"/>
    </location>
</feature>
<dbReference type="SMART" id="SM00811">
    <property type="entry name" value="Alpha_kinase"/>
    <property type="match status" value="1"/>
</dbReference>
<evidence type="ECO:0000256" key="5">
    <source>
        <dbReference type="ARBA" id="ARBA00022729"/>
    </source>
</evidence>
<dbReference type="CDD" id="cd04515">
    <property type="entry name" value="Alpha_kinase"/>
    <property type="match status" value="1"/>
</dbReference>
<feature type="domain" description="Alpha-type protein kinase" evidence="7">
    <location>
        <begin position="301"/>
        <end position="508"/>
    </location>
</feature>
<dbReference type="PANTHER" id="PTHR47763">
    <property type="entry name" value="ALPHA-PROTEIN KINASE VWKA"/>
    <property type="match status" value="1"/>
</dbReference>
<dbReference type="PROSITE" id="PS51158">
    <property type="entry name" value="ALPHA_KINASE"/>
    <property type="match status" value="1"/>
</dbReference>
<dbReference type="CDD" id="cd00198">
    <property type="entry name" value="vWFA"/>
    <property type="match status" value="1"/>
</dbReference>
<dbReference type="Gene3D" id="3.20.200.10">
    <property type="entry name" value="MHCK/EF2 kinase"/>
    <property type="match status" value="1"/>
</dbReference>
<comment type="caution">
    <text evidence="8">The sequence shown here is derived from an EMBL/GenBank/DDBJ whole genome shotgun (WGS) entry which is preliminary data.</text>
</comment>
<comment type="subcellular location">
    <subcellularLocation>
        <location evidence="1">Secreted</location>
    </subcellularLocation>
</comment>
<dbReference type="SUPFAM" id="SSF53300">
    <property type="entry name" value="vWA-like"/>
    <property type="match status" value="1"/>
</dbReference>
<accession>A0A813KN29</accession>
<keyword evidence="2" id="KW-0964">Secreted</keyword>
<dbReference type="GO" id="GO:0005524">
    <property type="term" value="F:ATP binding"/>
    <property type="evidence" value="ECO:0007669"/>
    <property type="project" value="InterPro"/>
</dbReference>
<protein>
    <recommendedName>
        <fullName evidence="7">Alpha-type protein kinase domain-containing protein</fullName>
    </recommendedName>
</protein>
<evidence type="ECO:0000256" key="6">
    <source>
        <dbReference type="ARBA" id="ARBA00022777"/>
    </source>
</evidence>
<evidence type="ECO:0000256" key="2">
    <source>
        <dbReference type="ARBA" id="ARBA00022525"/>
    </source>
</evidence>
<dbReference type="InterPro" id="IPR004166">
    <property type="entry name" value="a-kinase_dom"/>
</dbReference>
<evidence type="ECO:0000256" key="3">
    <source>
        <dbReference type="ARBA" id="ARBA00022527"/>
    </source>
</evidence>
<keyword evidence="5" id="KW-0732">Signal</keyword>
<dbReference type="InterPro" id="IPR052969">
    <property type="entry name" value="Thr-specific_kinase-like"/>
</dbReference>
<evidence type="ECO:0000256" key="4">
    <source>
        <dbReference type="ARBA" id="ARBA00022679"/>
    </source>
</evidence>
<dbReference type="InterPro" id="IPR056861">
    <property type="entry name" value="HMCN1-like_VWA"/>
</dbReference>
<dbReference type="Pfam" id="PF25106">
    <property type="entry name" value="VWA_4"/>
    <property type="match status" value="1"/>
</dbReference>
<reference evidence="8" key="1">
    <citation type="submission" date="2021-02" db="EMBL/GenBank/DDBJ databases">
        <authorList>
            <person name="Dougan E. K."/>
            <person name="Rhodes N."/>
            <person name="Thang M."/>
            <person name="Chan C."/>
        </authorList>
    </citation>
    <scope>NUCLEOTIDE SEQUENCE</scope>
</reference>
<dbReference type="Proteomes" id="UP000626109">
    <property type="component" value="Unassembled WGS sequence"/>
</dbReference>
<dbReference type="SUPFAM" id="SSF56112">
    <property type="entry name" value="Protein kinase-like (PK-like)"/>
    <property type="match status" value="1"/>
</dbReference>
<evidence type="ECO:0000256" key="1">
    <source>
        <dbReference type="ARBA" id="ARBA00004613"/>
    </source>
</evidence>
<dbReference type="InterPro" id="IPR011009">
    <property type="entry name" value="Kinase-like_dom_sf"/>
</dbReference>
<evidence type="ECO:0000313" key="8">
    <source>
        <dbReference type="EMBL" id="CAE8711662.1"/>
    </source>
</evidence>
<dbReference type="Gene3D" id="3.30.200.20">
    <property type="entry name" value="Phosphorylase Kinase, domain 1"/>
    <property type="match status" value="1"/>
</dbReference>
<organism evidence="8 9">
    <name type="scientific">Polarella glacialis</name>
    <name type="common">Dinoflagellate</name>
    <dbReference type="NCBI Taxonomy" id="89957"/>
    <lineage>
        <taxon>Eukaryota</taxon>
        <taxon>Sar</taxon>
        <taxon>Alveolata</taxon>
        <taxon>Dinophyceae</taxon>
        <taxon>Suessiales</taxon>
        <taxon>Suessiaceae</taxon>
        <taxon>Polarella</taxon>
    </lineage>
</organism>
<keyword evidence="4" id="KW-0808">Transferase</keyword>
<evidence type="ECO:0000313" key="9">
    <source>
        <dbReference type="Proteomes" id="UP000626109"/>
    </source>
</evidence>
<dbReference type="EMBL" id="CAJNNW010032187">
    <property type="protein sequence ID" value="CAE8711662.1"/>
    <property type="molecule type" value="Genomic_DNA"/>
</dbReference>
<dbReference type="GO" id="GO:0004674">
    <property type="term" value="F:protein serine/threonine kinase activity"/>
    <property type="evidence" value="ECO:0007669"/>
    <property type="project" value="UniProtKB-KW"/>
</dbReference>
<proteinExistence type="predicted"/>
<dbReference type="PANTHER" id="PTHR47763:SF4">
    <property type="entry name" value="ALPHA-PROTEIN KINASE VWKA"/>
    <property type="match status" value="1"/>
</dbReference>
<dbReference type="InterPro" id="IPR036465">
    <property type="entry name" value="vWFA_dom_sf"/>
</dbReference>
<gene>
    <name evidence="8" type="ORF">PGLA2088_LOCUS36600</name>
</gene>
<dbReference type="Pfam" id="PF02816">
    <property type="entry name" value="Alpha_kinase"/>
    <property type="match status" value="1"/>
</dbReference>